<sequence>MSRVRVPLLTLIDEGPVRESGPALRRTRVGRTAPRPTPPWRTPLAPVRRGYRADGDERITWLAHPDGSWARATSYGGQLPLVHQSGPRRLWDVLDRIRSYWLQHGELPLRGARVKITQDGHTVLERGSWRATL</sequence>
<keyword evidence="3" id="KW-1185">Reference proteome</keyword>
<accession>A0ABV2WEZ7</accession>
<dbReference type="EMBL" id="JBEXZR010000044">
    <property type="protein sequence ID" value="MEU0711932.1"/>
    <property type="molecule type" value="Genomic_DNA"/>
</dbReference>
<comment type="caution">
    <text evidence="2">The sequence shown here is derived from an EMBL/GenBank/DDBJ whole genome shotgun (WGS) entry which is preliminary data.</text>
</comment>
<name>A0ABV2WEZ7_9ACTN</name>
<reference evidence="2 3" key="1">
    <citation type="submission" date="2024-06" db="EMBL/GenBank/DDBJ databases">
        <title>The Natural Products Discovery Center: Release of the First 8490 Sequenced Strains for Exploring Actinobacteria Biosynthetic Diversity.</title>
        <authorList>
            <person name="Kalkreuter E."/>
            <person name="Kautsar S.A."/>
            <person name="Yang D."/>
            <person name="Bader C.D."/>
            <person name="Teijaro C.N."/>
            <person name="Fluegel L."/>
            <person name="Davis C.M."/>
            <person name="Simpson J.R."/>
            <person name="Lauterbach L."/>
            <person name="Steele A.D."/>
            <person name="Gui C."/>
            <person name="Meng S."/>
            <person name="Li G."/>
            <person name="Viehrig K."/>
            <person name="Ye F."/>
            <person name="Su P."/>
            <person name="Kiefer A.F."/>
            <person name="Nichols A."/>
            <person name="Cepeda A.J."/>
            <person name="Yan W."/>
            <person name="Fan B."/>
            <person name="Jiang Y."/>
            <person name="Adhikari A."/>
            <person name="Zheng C.-J."/>
            <person name="Schuster L."/>
            <person name="Cowan T.M."/>
            <person name="Smanski M.J."/>
            <person name="Chevrette M.G."/>
            <person name="De Carvalho L.P.S."/>
            <person name="Shen B."/>
        </authorList>
    </citation>
    <scope>NUCLEOTIDE SEQUENCE [LARGE SCALE GENOMIC DNA]</scope>
    <source>
        <strain evidence="2 3">NPDC006337</strain>
    </source>
</reference>
<gene>
    <name evidence="2" type="ORF">ABZ508_31675</name>
</gene>
<protein>
    <submittedName>
        <fullName evidence="2">Uncharacterized protein</fullName>
    </submittedName>
</protein>
<evidence type="ECO:0000256" key="1">
    <source>
        <dbReference type="SAM" id="MobiDB-lite"/>
    </source>
</evidence>
<feature type="region of interest" description="Disordered" evidence="1">
    <location>
        <begin position="28"/>
        <end position="47"/>
    </location>
</feature>
<organism evidence="2 3">
    <name type="scientific">Streptomyces lavendulocolor</name>
    <dbReference type="NCBI Taxonomy" id="67316"/>
    <lineage>
        <taxon>Bacteria</taxon>
        <taxon>Bacillati</taxon>
        <taxon>Actinomycetota</taxon>
        <taxon>Actinomycetes</taxon>
        <taxon>Kitasatosporales</taxon>
        <taxon>Streptomycetaceae</taxon>
        <taxon>Streptomyces</taxon>
    </lineage>
</organism>
<proteinExistence type="predicted"/>
<evidence type="ECO:0000313" key="2">
    <source>
        <dbReference type="EMBL" id="MEU0711932.1"/>
    </source>
</evidence>
<evidence type="ECO:0000313" key="3">
    <source>
        <dbReference type="Proteomes" id="UP001550378"/>
    </source>
</evidence>
<dbReference type="RefSeq" id="WP_359807670.1">
    <property type="nucleotide sequence ID" value="NZ_JBEXZQ010000108.1"/>
</dbReference>
<dbReference type="Proteomes" id="UP001550378">
    <property type="component" value="Unassembled WGS sequence"/>
</dbReference>